<keyword evidence="3" id="KW-0804">Transcription</keyword>
<dbReference type="AlphaFoldDB" id="A0A9X8UI35"/>
<dbReference type="InterPro" id="IPR009057">
    <property type="entry name" value="Homeodomain-like_sf"/>
</dbReference>
<dbReference type="SUPFAM" id="SSF46689">
    <property type="entry name" value="Homeodomain-like"/>
    <property type="match status" value="2"/>
</dbReference>
<name>A0A9X8UI35_9FIRM</name>
<dbReference type="EMBL" id="SLUK01000010">
    <property type="protein sequence ID" value="TCL42425.1"/>
    <property type="molecule type" value="Genomic_DNA"/>
</dbReference>
<dbReference type="InterPro" id="IPR020449">
    <property type="entry name" value="Tscrpt_reg_AraC-type_HTH"/>
</dbReference>
<dbReference type="SUPFAM" id="SSF51182">
    <property type="entry name" value="RmlC-like cupins"/>
    <property type="match status" value="1"/>
</dbReference>
<keyword evidence="6" id="KW-1185">Reference proteome</keyword>
<gene>
    <name evidence="5" type="ORF">EDD78_11051</name>
</gene>
<dbReference type="Pfam" id="PF12833">
    <property type="entry name" value="HTH_18"/>
    <property type="match status" value="1"/>
</dbReference>
<organism evidence="5 6">
    <name type="scientific">Harryflintia acetispora</name>
    <dbReference type="NCBI Taxonomy" id="1849041"/>
    <lineage>
        <taxon>Bacteria</taxon>
        <taxon>Bacillati</taxon>
        <taxon>Bacillota</taxon>
        <taxon>Clostridia</taxon>
        <taxon>Eubacteriales</taxon>
        <taxon>Oscillospiraceae</taxon>
        <taxon>Harryflintia</taxon>
    </lineage>
</organism>
<dbReference type="InterPro" id="IPR018062">
    <property type="entry name" value="HTH_AraC-typ_CS"/>
</dbReference>
<dbReference type="GO" id="GO:0043565">
    <property type="term" value="F:sequence-specific DNA binding"/>
    <property type="evidence" value="ECO:0007669"/>
    <property type="project" value="InterPro"/>
</dbReference>
<comment type="caution">
    <text evidence="5">The sequence shown here is derived from an EMBL/GenBank/DDBJ whole genome shotgun (WGS) entry which is preliminary data.</text>
</comment>
<proteinExistence type="predicted"/>
<dbReference type="InterPro" id="IPR018060">
    <property type="entry name" value="HTH_AraC"/>
</dbReference>
<dbReference type="GO" id="GO:0003700">
    <property type="term" value="F:DNA-binding transcription factor activity"/>
    <property type="evidence" value="ECO:0007669"/>
    <property type="project" value="InterPro"/>
</dbReference>
<dbReference type="RefSeq" id="WP_132084964.1">
    <property type="nucleotide sequence ID" value="NZ_SLUK01000010.1"/>
</dbReference>
<dbReference type="InterPro" id="IPR011051">
    <property type="entry name" value="RmlC_Cupin_sf"/>
</dbReference>
<sequence length="307" mass="35263">MKNISHIEFYTETKEERLPGFAPDFPYIASCAQLDKYRDGFVPWHWHKPVELFYMESGAVEYCTPQGSTIFRAGAGGMVNSNILHMTRPRGKDEENIQLNHIFDPSFIAGEAGSRIEKKYVVPITAASQLEIIALYPDDPQQARVLGLIRESFRLREQDDGYELQLRAALSEIWLALLALSRPLLKEKQRYSKTNERIKPMMIYIHEHYAEKISIAQLAAATFSSERECFRLFHNCLHMTPVEYIKSYRLQMACQMLARGREPVTSIAQACGLGSSSYFGKVFREQTGCTPSEYRQKWQDHDSEGQC</sequence>
<protein>
    <submittedName>
        <fullName evidence="5">AraC-like DNA-binding protein</fullName>
    </submittedName>
</protein>
<reference evidence="5 6" key="1">
    <citation type="submission" date="2019-03" db="EMBL/GenBank/DDBJ databases">
        <title>Genomic Encyclopedia of Type Strains, Phase IV (KMG-IV): sequencing the most valuable type-strain genomes for metagenomic binning, comparative biology and taxonomic classification.</title>
        <authorList>
            <person name="Goeker M."/>
        </authorList>
    </citation>
    <scope>NUCLEOTIDE SEQUENCE [LARGE SCALE GENOMIC DNA]</scope>
    <source>
        <strain evidence="5 6">DSM 100433</strain>
    </source>
</reference>
<dbReference type="PRINTS" id="PR00032">
    <property type="entry name" value="HTHARAC"/>
</dbReference>
<dbReference type="SMART" id="SM00342">
    <property type="entry name" value="HTH_ARAC"/>
    <property type="match status" value="1"/>
</dbReference>
<keyword evidence="1" id="KW-0805">Transcription regulation</keyword>
<evidence type="ECO:0000313" key="6">
    <source>
        <dbReference type="Proteomes" id="UP000294682"/>
    </source>
</evidence>
<evidence type="ECO:0000313" key="5">
    <source>
        <dbReference type="EMBL" id="TCL42425.1"/>
    </source>
</evidence>
<dbReference type="PROSITE" id="PS00041">
    <property type="entry name" value="HTH_ARAC_FAMILY_1"/>
    <property type="match status" value="1"/>
</dbReference>
<evidence type="ECO:0000256" key="3">
    <source>
        <dbReference type="ARBA" id="ARBA00023163"/>
    </source>
</evidence>
<dbReference type="Gene3D" id="1.10.10.60">
    <property type="entry name" value="Homeodomain-like"/>
    <property type="match status" value="2"/>
</dbReference>
<dbReference type="PANTHER" id="PTHR43280">
    <property type="entry name" value="ARAC-FAMILY TRANSCRIPTIONAL REGULATOR"/>
    <property type="match status" value="1"/>
</dbReference>
<evidence type="ECO:0000259" key="4">
    <source>
        <dbReference type="PROSITE" id="PS01124"/>
    </source>
</evidence>
<dbReference type="PANTHER" id="PTHR43280:SF2">
    <property type="entry name" value="HTH-TYPE TRANSCRIPTIONAL REGULATOR EXSA"/>
    <property type="match status" value="1"/>
</dbReference>
<accession>A0A9X8UI35</accession>
<evidence type="ECO:0000256" key="2">
    <source>
        <dbReference type="ARBA" id="ARBA00023125"/>
    </source>
</evidence>
<dbReference type="PROSITE" id="PS01124">
    <property type="entry name" value="HTH_ARAC_FAMILY_2"/>
    <property type="match status" value="1"/>
</dbReference>
<feature type="domain" description="HTH araC/xylS-type" evidence="4">
    <location>
        <begin position="199"/>
        <end position="297"/>
    </location>
</feature>
<keyword evidence="2 5" id="KW-0238">DNA-binding</keyword>
<dbReference type="Proteomes" id="UP000294682">
    <property type="component" value="Unassembled WGS sequence"/>
</dbReference>
<evidence type="ECO:0000256" key="1">
    <source>
        <dbReference type="ARBA" id="ARBA00023015"/>
    </source>
</evidence>